<evidence type="ECO:0000256" key="9">
    <source>
        <dbReference type="ARBA" id="ARBA00022785"/>
    </source>
</evidence>
<keyword evidence="7" id="KW-0819">tRNA processing</keyword>
<dbReference type="Proteomes" id="UP000199608">
    <property type="component" value="Unassembled WGS sequence"/>
</dbReference>
<dbReference type="AlphaFoldDB" id="A0A1H2EII9"/>
<dbReference type="GO" id="GO:0008616">
    <property type="term" value="P:tRNA queuosine(34) biosynthetic process"/>
    <property type="evidence" value="ECO:0007669"/>
    <property type="project" value="UniProtKB-UniPathway"/>
</dbReference>
<evidence type="ECO:0000256" key="1">
    <source>
        <dbReference type="ARBA" id="ARBA00002268"/>
    </source>
</evidence>
<evidence type="ECO:0000256" key="5">
    <source>
        <dbReference type="ARBA" id="ARBA00016895"/>
    </source>
</evidence>
<dbReference type="InterPro" id="IPR003828">
    <property type="entry name" value="QueH"/>
</dbReference>
<keyword evidence="18" id="KW-1185">Reference proteome</keyword>
<proteinExistence type="inferred from homology"/>
<organism evidence="17 18">
    <name type="scientific">Desulfobacula phenolica</name>
    <dbReference type="NCBI Taxonomy" id="90732"/>
    <lineage>
        <taxon>Bacteria</taxon>
        <taxon>Pseudomonadati</taxon>
        <taxon>Thermodesulfobacteriota</taxon>
        <taxon>Desulfobacteria</taxon>
        <taxon>Desulfobacterales</taxon>
        <taxon>Desulfobacteraceae</taxon>
        <taxon>Desulfobacula</taxon>
    </lineage>
</organism>
<keyword evidence="11" id="KW-0408">Iron</keyword>
<evidence type="ECO:0000313" key="18">
    <source>
        <dbReference type="Proteomes" id="UP000199608"/>
    </source>
</evidence>
<keyword evidence="10" id="KW-0560">Oxidoreductase</keyword>
<gene>
    <name evidence="17" type="ORF">SAMN04487931_103137</name>
</gene>
<keyword evidence="14" id="KW-0676">Redox-active center</keyword>
<dbReference type="GO" id="GO:0052693">
    <property type="term" value="F:epoxyqueuosine reductase activity"/>
    <property type="evidence" value="ECO:0007669"/>
    <property type="project" value="UniProtKB-EC"/>
</dbReference>
<keyword evidence="13" id="KW-1015">Disulfide bond</keyword>
<reference evidence="18" key="1">
    <citation type="submission" date="2016-10" db="EMBL/GenBank/DDBJ databases">
        <authorList>
            <person name="Varghese N."/>
            <person name="Submissions S."/>
        </authorList>
    </citation>
    <scope>NUCLEOTIDE SEQUENCE [LARGE SCALE GENOMIC DNA]</scope>
    <source>
        <strain evidence="18">DSM 3384</strain>
    </source>
</reference>
<dbReference type="EMBL" id="FNLL01000003">
    <property type="protein sequence ID" value="SDT94783.1"/>
    <property type="molecule type" value="Genomic_DNA"/>
</dbReference>
<evidence type="ECO:0000256" key="3">
    <source>
        <dbReference type="ARBA" id="ARBA00008207"/>
    </source>
</evidence>
<comment type="pathway">
    <text evidence="2">tRNA modification; tRNA-queuosine biosynthesis.</text>
</comment>
<comment type="catalytic activity">
    <reaction evidence="16">
        <text>epoxyqueuosine(34) in tRNA + AH2 = queuosine(34) in tRNA + A + H2O</text>
        <dbReference type="Rhea" id="RHEA:32159"/>
        <dbReference type="Rhea" id="RHEA-COMP:18571"/>
        <dbReference type="Rhea" id="RHEA-COMP:18582"/>
        <dbReference type="ChEBI" id="CHEBI:13193"/>
        <dbReference type="ChEBI" id="CHEBI:15377"/>
        <dbReference type="ChEBI" id="CHEBI:17499"/>
        <dbReference type="ChEBI" id="CHEBI:194431"/>
        <dbReference type="ChEBI" id="CHEBI:194443"/>
        <dbReference type="EC" id="1.17.99.6"/>
    </reaction>
</comment>
<dbReference type="GO" id="GO:0046872">
    <property type="term" value="F:metal ion binding"/>
    <property type="evidence" value="ECO:0007669"/>
    <property type="project" value="UniProtKB-KW"/>
</dbReference>
<evidence type="ECO:0000256" key="11">
    <source>
        <dbReference type="ARBA" id="ARBA00023004"/>
    </source>
</evidence>
<accession>A0A1H2EII9</accession>
<keyword evidence="12" id="KW-0411">Iron-sulfur</keyword>
<comment type="function">
    <text evidence="1">Catalyzes the conversion of epoxyqueuosine (oQ) to queuosine (Q), which is a hypermodified base found in the wobble positions of tRNA(Asp), tRNA(Asn), tRNA(His) and tRNA(Tyr).</text>
</comment>
<evidence type="ECO:0000256" key="14">
    <source>
        <dbReference type="ARBA" id="ARBA00023284"/>
    </source>
</evidence>
<dbReference type="Pfam" id="PF02677">
    <property type="entry name" value="QueH"/>
    <property type="match status" value="1"/>
</dbReference>
<dbReference type="GO" id="GO:0051539">
    <property type="term" value="F:4 iron, 4 sulfur cluster binding"/>
    <property type="evidence" value="ECO:0007669"/>
    <property type="project" value="UniProtKB-KW"/>
</dbReference>
<protein>
    <recommendedName>
        <fullName evidence="5">Epoxyqueuosine reductase QueH</fullName>
        <ecNumber evidence="4">1.17.99.6</ecNumber>
    </recommendedName>
    <alternativeName>
        <fullName evidence="15">Queuosine biosynthesis protein QueH</fullName>
    </alternativeName>
</protein>
<evidence type="ECO:0000256" key="4">
    <source>
        <dbReference type="ARBA" id="ARBA00012622"/>
    </source>
</evidence>
<evidence type="ECO:0000256" key="2">
    <source>
        <dbReference type="ARBA" id="ARBA00004691"/>
    </source>
</evidence>
<evidence type="ECO:0000256" key="15">
    <source>
        <dbReference type="ARBA" id="ARBA00031446"/>
    </source>
</evidence>
<evidence type="ECO:0000256" key="7">
    <source>
        <dbReference type="ARBA" id="ARBA00022694"/>
    </source>
</evidence>
<keyword evidence="9" id="KW-0671">Queuosine biosynthesis</keyword>
<dbReference type="UniPathway" id="UPA00392"/>
<dbReference type="PANTHER" id="PTHR36701">
    <property type="entry name" value="EPOXYQUEUOSINE REDUCTASE QUEH"/>
    <property type="match status" value="1"/>
</dbReference>
<evidence type="ECO:0000256" key="10">
    <source>
        <dbReference type="ARBA" id="ARBA00023002"/>
    </source>
</evidence>
<keyword evidence="6" id="KW-0004">4Fe-4S</keyword>
<evidence type="ECO:0000256" key="12">
    <source>
        <dbReference type="ARBA" id="ARBA00023014"/>
    </source>
</evidence>
<evidence type="ECO:0000256" key="16">
    <source>
        <dbReference type="ARBA" id="ARBA00047415"/>
    </source>
</evidence>
<evidence type="ECO:0000313" key="17">
    <source>
        <dbReference type="EMBL" id="SDT94783.1"/>
    </source>
</evidence>
<sequence length="149" mass="18315">MGFFYRHNIHPFQECQKREETLKNYSDSIGLRVIYQQGYNMEEFLQSVVFREKDRCRYCYHDRLKATARVARKGKFDAFSTTLLYSKFQNHERIRKTGEAIARQYDVKFFYQDFREGWKFGIEESKRLGMYRQQYCGCIYSEKDRYFKQ</sequence>
<dbReference type="EC" id="1.17.99.6" evidence="4"/>
<dbReference type="PANTHER" id="PTHR36701:SF1">
    <property type="entry name" value="EPOXYQUEUOSINE REDUCTASE QUEH"/>
    <property type="match status" value="1"/>
</dbReference>
<keyword evidence="8" id="KW-0479">Metal-binding</keyword>
<evidence type="ECO:0000256" key="8">
    <source>
        <dbReference type="ARBA" id="ARBA00022723"/>
    </source>
</evidence>
<evidence type="ECO:0000256" key="6">
    <source>
        <dbReference type="ARBA" id="ARBA00022485"/>
    </source>
</evidence>
<evidence type="ECO:0000256" key="13">
    <source>
        <dbReference type="ARBA" id="ARBA00023157"/>
    </source>
</evidence>
<name>A0A1H2EII9_9BACT</name>
<comment type="similarity">
    <text evidence="3">Belongs to the QueH family.</text>
</comment>